<keyword evidence="1" id="KW-0547">Nucleotide-binding</keyword>
<dbReference type="Pfam" id="PF00069">
    <property type="entry name" value="Pkinase"/>
    <property type="match status" value="1"/>
</dbReference>
<keyword evidence="4" id="KW-0808">Transferase</keyword>
<dbReference type="InterPro" id="IPR000719">
    <property type="entry name" value="Prot_kinase_dom"/>
</dbReference>
<evidence type="ECO:0000256" key="1">
    <source>
        <dbReference type="ARBA" id="ARBA00022741"/>
    </source>
</evidence>
<comment type="caution">
    <text evidence="4">The sequence shown here is derived from an EMBL/GenBank/DDBJ whole genome shotgun (WGS) entry which is preliminary data.</text>
</comment>
<evidence type="ECO:0000313" key="5">
    <source>
        <dbReference type="Proteomes" id="UP001221757"/>
    </source>
</evidence>
<dbReference type="InterPro" id="IPR011009">
    <property type="entry name" value="Kinase-like_dom_sf"/>
</dbReference>
<dbReference type="PANTHER" id="PTHR24346">
    <property type="entry name" value="MAP/MICROTUBULE AFFINITY-REGULATING KINASE"/>
    <property type="match status" value="1"/>
</dbReference>
<keyword evidence="2" id="KW-0067">ATP-binding</keyword>
<dbReference type="AlphaFoldDB" id="A0AAD7G208"/>
<organism evidence="4 5">
    <name type="scientific">Mycena rosella</name>
    <name type="common">Pink bonnet</name>
    <name type="synonym">Agaricus rosellus</name>
    <dbReference type="NCBI Taxonomy" id="1033263"/>
    <lineage>
        <taxon>Eukaryota</taxon>
        <taxon>Fungi</taxon>
        <taxon>Dikarya</taxon>
        <taxon>Basidiomycota</taxon>
        <taxon>Agaricomycotina</taxon>
        <taxon>Agaricomycetes</taxon>
        <taxon>Agaricomycetidae</taxon>
        <taxon>Agaricales</taxon>
        <taxon>Marasmiineae</taxon>
        <taxon>Mycenaceae</taxon>
        <taxon>Mycena</taxon>
    </lineage>
</organism>
<evidence type="ECO:0000313" key="4">
    <source>
        <dbReference type="EMBL" id="KAJ7658010.1"/>
    </source>
</evidence>
<dbReference type="PANTHER" id="PTHR24346:SF30">
    <property type="entry name" value="MATERNAL EMBRYONIC LEUCINE ZIPPER KINASE"/>
    <property type="match status" value="1"/>
</dbReference>
<dbReference type="Gene3D" id="1.10.510.10">
    <property type="entry name" value="Transferase(Phosphotransferase) domain 1"/>
    <property type="match status" value="1"/>
</dbReference>
<accession>A0AAD7G208</accession>
<evidence type="ECO:0000259" key="3">
    <source>
        <dbReference type="PROSITE" id="PS50011"/>
    </source>
</evidence>
<evidence type="ECO:0000256" key="2">
    <source>
        <dbReference type="ARBA" id="ARBA00022840"/>
    </source>
</evidence>
<sequence>MFPEFYAAKAAVDEDRLGDYELFWRDHNAWLKERGYILRARYQPDWVASWKATGVFSMDYEDAITPPSGRVLDATRVSDGLPVLFKQKGLPSDRSSTIELREDFELQIIRKFSSEPLTSDPKNHCVRLVEIIDVPDVPGMNLIVIPLFFNWNYPRFVTIGEVVDFFSQILEGLQFMHSHNVWHGDCKINNIMMDSTPIQVSPVHPFRPKQTLDLSRQARFRTRTQSPVKYYWIDFDLSGEHDPTKGPPLTEPCYGGTRSVPEFAFRDRMCDPFAVDVWCLGNMIREYFTQVYTPKMRGLQFMDKLVADMTNEDPTKRPRMDDVLDRFNKITAGLSQWTLRSRLAEERENTLIGIFKSTAHWVRQLRFVINRIPAVPSP</sequence>
<gene>
    <name evidence="4" type="ORF">B0H17DRAFT_955421</name>
</gene>
<dbReference type="GO" id="GO:0005737">
    <property type="term" value="C:cytoplasm"/>
    <property type="evidence" value="ECO:0007669"/>
    <property type="project" value="TreeGrafter"/>
</dbReference>
<dbReference type="PROSITE" id="PS50011">
    <property type="entry name" value="PROTEIN_KINASE_DOM"/>
    <property type="match status" value="1"/>
</dbReference>
<feature type="domain" description="Protein kinase" evidence="3">
    <location>
        <begin position="57"/>
        <end position="378"/>
    </location>
</feature>
<keyword evidence="4" id="KW-0418">Kinase</keyword>
<keyword evidence="5" id="KW-1185">Reference proteome</keyword>
<dbReference type="Proteomes" id="UP001221757">
    <property type="component" value="Unassembled WGS sequence"/>
</dbReference>
<name>A0AAD7G208_MYCRO</name>
<dbReference type="SMART" id="SM00220">
    <property type="entry name" value="S_TKc"/>
    <property type="match status" value="1"/>
</dbReference>
<protein>
    <submittedName>
        <fullName evidence="4">Kinase-like domain-containing protein</fullName>
    </submittedName>
</protein>
<dbReference type="GO" id="GO:0035556">
    <property type="term" value="P:intracellular signal transduction"/>
    <property type="evidence" value="ECO:0007669"/>
    <property type="project" value="TreeGrafter"/>
</dbReference>
<proteinExistence type="predicted"/>
<dbReference type="SUPFAM" id="SSF56112">
    <property type="entry name" value="Protein kinase-like (PK-like)"/>
    <property type="match status" value="1"/>
</dbReference>
<reference evidence="4" key="1">
    <citation type="submission" date="2023-03" db="EMBL/GenBank/DDBJ databases">
        <title>Massive genome expansion in bonnet fungi (Mycena s.s.) driven by repeated elements and novel gene families across ecological guilds.</title>
        <authorList>
            <consortium name="Lawrence Berkeley National Laboratory"/>
            <person name="Harder C.B."/>
            <person name="Miyauchi S."/>
            <person name="Viragh M."/>
            <person name="Kuo A."/>
            <person name="Thoen E."/>
            <person name="Andreopoulos B."/>
            <person name="Lu D."/>
            <person name="Skrede I."/>
            <person name="Drula E."/>
            <person name="Henrissat B."/>
            <person name="Morin E."/>
            <person name="Kohler A."/>
            <person name="Barry K."/>
            <person name="LaButti K."/>
            <person name="Morin E."/>
            <person name="Salamov A."/>
            <person name="Lipzen A."/>
            <person name="Mereny Z."/>
            <person name="Hegedus B."/>
            <person name="Baldrian P."/>
            <person name="Stursova M."/>
            <person name="Weitz H."/>
            <person name="Taylor A."/>
            <person name="Grigoriev I.V."/>
            <person name="Nagy L.G."/>
            <person name="Martin F."/>
            <person name="Kauserud H."/>
        </authorList>
    </citation>
    <scope>NUCLEOTIDE SEQUENCE</scope>
    <source>
        <strain evidence="4">CBHHK067</strain>
    </source>
</reference>
<dbReference type="GO" id="GO:0004674">
    <property type="term" value="F:protein serine/threonine kinase activity"/>
    <property type="evidence" value="ECO:0007669"/>
    <property type="project" value="TreeGrafter"/>
</dbReference>
<dbReference type="EMBL" id="JARKIE010000284">
    <property type="protein sequence ID" value="KAJ7658010.1"/>
    <property type="molecule type" value="Genomic_DNA"/>
</dbReference>
<dbReference type="GO" id="GO:0005524">
    <property type="term" value="F:ATP binding"/>
    <property type="evidence" value="ECO:0007669"/>
    <property type="project" value="UniProtKB-KW"/>
</dbReference>